<keyword evidence="10" id="KW-1185">Reference proteome</keyword>
<proteinExistence type="predicted"/>
<dbReference type="PANTHER" id="PTHR42718">
    <property type="entry name" value="MAJOR FACILITATOR SUPERFAMILY MULTIDRUG TRANSPORTER MFSC"/>
    <property type="match status" value="1"/>
</dbReference>
<feature type="transmembrane region" description="Helical" evidence="7">
    <location>
        <begin position="301"/>
        <end position="319"/>
    </location>
</feature>
<evidence type="ECO:0000256" key="1">
    <source>
        <dbReference type="ARBA" id="ARBA00004651"/>
    </source>
</evidence>
<dbReference type="PROSITE" id="PS50850">
    <property type="entry name" value="MFS"/>
    <property type="match status" value="1"/>
</dbReference>
<evidence type="ECO:0000256" key="6">
    <source>
        <dbReference type="ARBA" id="ARBA00023136"/>
    </source>
</evidence>
<feature type="transmembrane region" description="Helical" evidence="7">
    <location>
        <begin position="43"/>
        <end position="64"/>
    </location>
</feature>
<accession>A0A0D4C2U0</accession>
<dbReference type="AlphaFoldDB" id="A0A0D4C2U0"/>
<feature type="transmembrane region" description="Helical" evidence="7">
    <location>
        <begin position="391"/>
        <end position="416"/>
    </location>
</feature>
<evidence type="ECO:0000256" key="7">
    <source>
        <dbReference type="SAM" id="Phobius"/>
    </source>
</evidence>
<feature type="transmembrane region" description="Helical" evidence="7">
    <location>
        <begin position="76"/>
        <end position="95"/>
    </location>
</feature>
<feature type="transmembrane region" description="Helical" evidence="7">
    <location>
        <begin position="226"/>
        <end position="244"/>
    </location>
</feature>
<keyword evidence="2" id="KW-0813">Transport</keyword>
<feature type="transmembrane region" description="Helical" evidence="7">
    <location>
        <begin position="133"/>
        <end position="152"/>
    </location>
</feature>
<dbReference type="GO" id="GO:0005886">
    <property type="term" value="C:plasma membrane"/>
    <property type="evidence" value="ECO:0007669"/>
    <property type="project" value="UniProtKB-SubCell"/>
</dbReference>
<dbReference type="PRINTS" id="PR01036">
    <property type="entry name" value="TCRTETB"/>
</dbReference>
<evidence type="ECO:0000313" key="9">
    <source>
        <dbReference type="EMBL" id="AJT42923.1"/>
    </source>
</evidence>
<gene>
    <name evidence="9" type="ORF">UM93_06115</name>
</gene>
<feature type="transmembrane region" description="Helical" evidence="7">
    <location>
        <begin position="195"/>
        <end position="214"/>
    </location>
</feature>
<feature type="transmembrane region" description="Helical" evidence="7">
    <location>
        <begin position="356"/>
        <end position="379"/>
    </location>
</feature>
<dbReference type="EMBL" id="CP011005">
    <property type="protein sequence ID" value="AJT42923.1"/>
    <property type="molecule type" value="Genomic_DNA"/>
</dbReference>
<evidence type="ECO:0000256" key="5">
    <source>
        <dbReference type="ARBA" id="ARBA00022989"/>
    </source>
</evidence>
<dbReference type="InterPro" id="IPR020846">
    <property type="entry name" value="MFS_dom"/>
</dbReference>
<feature type="transmembrane region" description="Helical" evidence="7">
    <location>
        <begin position="164"/>
        <end position="183"/>
    </location>
</feature>
<evidence type="ECO:0000256" key="2">
    <source>
        <dbReference type="ARBA" id="ARBA00022448"/>
    </source>
</evidence>
<dbReference type="STRING" id="1618207.UM93_06115"/>
<reference evidence="9 10" key="1">
    <citation type="journal article" date="2015" name="Genome Announc.">
        <title>Complete Genome Sequencing of Protease-Producing Novel Arthrobacter sp. Strain IHBB 11108 Using PacBio Single-Molecule Real-Time Sequencing Technology.</title>
        <authorList>
            <person name="Kiran S."/>
            <person name="Swarnkar M.K."/>
            <person name="Pal M."/>
            <person name="Thakur R."/>
            <person name="Tewari R."/>
            <person name="Singh A.K."/>
            <person name="Gulati A."/>
        </authorList>
    </citation>
    <scope>NUCLEOTIDE SEQUENCE [LARGE SCALE GENOMIC DNA]</scope>
    <source>
        <strain evidence="9 10">IHBB 11108</strain>
    </source>
</reference>
<keyword evidence="6 7" id="KW-0472">Membrane</keyword>
<feature type="transmembrane region" description="Helical" evidence="7">
    <location>
        <begin position="436"/>
        <end position="455"/>
    </location>
</feature>
<dbReference type="InterPro" id="IPR036259">
    <property type="entry name" value="MFS_trans_sf"/>
</dbReference>
<dbReference type="PANTHER" id="PTHR42718:SF46">
    <property type="entry name" value="BLR6921 PROTEIN"/>
    <property type="match status" value="1"/>
</dbReference>
<protein>
    <recommendedName>
        <fullName evidence="8">Major facilitator superfamily (MFS) profile domain-containing protein</fullName>
    </recommendedName>
</protein>
<dbReference type="GO" id="GO:0022857">
    <property type="term" value="F:transmembrane transporter activity"/>
    <property type="evidence" value="ECO:0007669"/>
    <property type="project" value="InterPro"/>
</dbReference>
<dbReference type="HOGENOM" id="CLU_000960_28_3_11"/>
<dbReference type="Gene3D" id="1.20.1720.10">
    <property type="entry name" value="Multidrug resistance protein D"/>
    <property type="match status" value="1"/>
</dbReference>
<dbReference type="SUPFAM" id="SSF103473">
    <property type="entry name" value="MFS general substrate transporter"/>
    <property type="match status" value="1"/>
</dbReference>
<feature type="transmembrane region" description="Helical" evidence="7">
    <location>
        <begin position="331"/>
        <end position="350"/>
    </location>
</feature>
<name>A0A0D4C2U0_9MICC</name>
<keyword evidence="3" id="KW-1003">Cell membrane</keyword>
<dbReference type="PATRIC" id="fig|1618207.4.peg.1242"/>
<evidence type="ECO:0000313" key="10">
    <source>
        <dbReference type="Proteomes" id="UP000061839"/>
    </source>
</evidence>
<keyword evidence="4 7" id="KW-0812">Transmembrane</keyword>
<feature type="domain" description="Major facilitator superfamily (MFS) profile" evidence="8">
    <location>
        <begin position="10"/>
        <end position="462"/>
    </location>
</feature>
<keyword evidence="5 7" id="KW-1133">Transmembrane helix</keyword>
<dbReference type="Proteomes" id="UP000061839">
    <property type="component" value="Chromosome"/>
</dbReference>
<organism evidence="9 10">
    <name type="scientific">Psychromicrobium lacuslunae</name>
    <dbReference type="NCBI Taxonomy" id="1618207"/>
    <lineage>
        <taxon>Bacteria</taxon>
        <taxon>Bacillati</taxon>
        <taxon>Actinomycetota</taxon>
        <taxon>Actinomycetes</taxon>
        <taxon>Micrococcales</taxon>
        <taxon>Micrococcaceae</taxon>
        <taxon>Psychromicrobium</taxon>
    </lineage>
</organism>
<feature type="transmembrane region" description="Helical" evidence="7">
    <location>
        <begin position="101"/>
        <end position="121"/>
    </location>
</feature>
<dbReference type="KEGG" id="ari:UM93_06115"/>
<evidence type="ECO:0000256" key="3">
    <source>
        <dbReference type="ARBA" id="ARBA00022475"/>
    </source>
</evidence>
<comment type="subcellular location">
    <subcellularLocation>
        <location evidence="1">Cell membrane</location>
        <topology evidence="1">Multi-pass membrane protein</topology>
    </subcellularLocation>
</comment>
<dbReference type="Gene3D" id="1.20.1250.20">
    <property type="entry name" value="MFS general substrate transporter like domains"/>
    <property type="match status" value="1"/>
</dbReference>
<evidence type="ECO:0000259" key="8">
    <source>
        <dbReference type="PROSITE" id="PS50850"/>
    </source>
</evidence>
<sequence length="465" mass="47067">MPVPPSLARLLTVLMPAMLLIPIASDMVALVLPAITREFASSTAQASWVVTGFLLACAIGIPLYGRLADRWSLQRVFIAAILAYAAGSLICALAPSLLTLVIGRVLSGFGGAAIPVLAIVAASRLLPRREVPLGVGAIAAAGGIGAALGPAIGGGLGQLLGWRALFWIMFLAALALVPALRTVLGQARPRSRARLNLIGGALLGLSTGALLFGVTQAEGVGGFTKPTSWAPLLLGAIGLSLVALRSRSAADPFVSPALFRQRGFLGAAGVIFLAMVANLSALVLIPLLIINVNGLSAGEGSLVMVPGGIALALTSVLAGRLGKAGANEGSVSIIGLALIALAMLLMSTVAGRPPLLAALAVTILGTGFALVVTLTTNAVSQLLPSELARGGIGIFQSAQFLGAGTGPALFSVLLSWRQSAPGATLNPLASVEADAYSDIFLALAAVALIAIFPALRLRRDRGRPQ</sequence>
<feature type="transmembrane region" description="Helical" evidence="7">
    <location>
        <begin position="264"/>
        <end position="289"/>
    </location>
</feature>
<dbReference type="Pfam" id="PF07690">
    <property type="entry name" value="MFS_1"/>
    <property type="match status" value="1"/>
</dbReference>
<evidence type="ECO:0000256" key="4">
    <source>
        <dbReference type="ARBA" id="ARBA00022692"/>
    </source>
</evidence>
<dbReference type="InterPro" id="IPR011701">
    <property type="entry name" value="MFS"/>
</dbReference>